<dbReference type="EMBL" id="OY731407">
    <property type="protein sequence ID" value="CAJ1976798.1"/>
    <property type="molecule type" value="Genomic_DNA"/>
</dbReference>
<feature type="region of interest" description="Disordered" evidence="1">
    <location>
        <begin position="1"/>
        <end position="25"/>
    </location>
</feature>
<dbReference type="Proteomes" id="UP001189624">
    <property type="component" value="Chromosome 10"/>
</dbReference>
<keyword evidence="3" id="KW-1185">Reference proteome</keyword>
<feature type="compositionally biased region" description="Basic residues" evidence="1">
    <location>
        <begin position="9"/>
        <end position="19"/>
    </location>
</feature>
<evidence type="ECO:0000313" key="3">
    <source>
        <dbReference type="Proteomes" id="UP001189624"/>
    </source>
</evidence>
<dbReference type="Gramene" id="rna-AYBTSS11_LOCUS28941">
    <property type="protein sequence ID" value="CAJ1976798.1"/>
    <property type="gene ID" value="gene-AYBTSS11_LOCUS28941"/>
</dbReference>
<accession>A0AA86W286</accession>
<sequence>MIGEDARSHPQRKNNRVSKLRAQTPFTTRSRKRKKFFQTSNISFWPINSSRTCEPRQLQHLEGINPLPCLPSYITINLFQFHPFDNVFLPEAPIADTHSGRLLSDGLRRRKSETILLLWKGKRLPCVDDSEVSLNIYLLGRRIFWRRTVLPGCSM</sequence>
<proteinExistence type="predicted"/>
<evidence type="ECO:0000256" key="1">
    <source>
        <dbReference type="SAM" id="MobiDB-lite"/>
    </source>
</evidence>
<protein>
    <submittedName>
        <fullName evidence="2">Uncharacterized protein</fullName>
    </submittedName>
</protein>
<reference evidence="2" key="1">
    <citation type="submission" date="2023-10" db="EMBL/GenBank/DDBJ databases">
        <authorList>
            <person name="Domelevo Entfellner J.-B."/>
        </authorList>
    </citation>
    <scope>NUCLEOTIDE SEQUENCE</scope>
</reference>
<name>A0AA86W286_9FABA</name>
<dbReference type="AlphaFoldDB" id="A0AA86W286"/>
<evidence type="ECO:0000313" key="2">
    <source>
        <dbReference type="EMBL" id="CAJ1976798.1"/>
    </source>
</evidence>
<organism evidence="2 3">
    <name type="scientific">Sphenostylis stenocarpa</name>
    <dbReference type="NCBI Taxonomy" id="92480"/>
    <lineage>
        <taxon>Eukaryota</taxon>
        <taxon>Viridiplantae</taxon>
        <taxon>Streptophyta</taxon>
        <taxon>Embryophyta</taxon>
        <taxon>Tracheophyta</taxon>
        <taxon>Spermatophyta</taxon>
        <taxon>Magnoliopsida</taxon>
        <taxon>eudicotyledons</taxon>
        <taxon>Gunneridae</taxon>
        <taxon>Pentapetalae</taxon>
        <taxon>rosids</taxon>
        <taxon>fabids</taxon>
        <taxon>Fabales</taxon>
        <taxon>Fabaceae</taxon>
        <taxon>Papilionoideae</taxon>
        <taxon>50 kb inversion clade</taxon>
        <taxon>NPAAA clade</taxon>
        <taxon>indigoferoid/millettioid clade</taxon>
        <taxon>Phaseoleae</taxon>
        <taxon>Sphenostylis</taxon>
    </lineage>
</organism>
<gene>
    <name evidence="2" type="ORF">AYBTSS11_LOCUS28941</name>
</gene>